<evidence type="ECO:0000256" key="3">
    <source>
        <dbReference type="ARBA" id="ARBA00022723"/>
    </source>
</evidence>
<keyword evidence="3 9" id="KW-0479">Metal-binding</keyword>
<dbReference type="OrthoDB" id="2016903at2759"/>
<dbReference type="InterPro" id="IPR037094">
    <property type="entry name" value="Glyco_hydro_38_cen_sf"/>
</dbReference>
<dbReference type="PANTHER" id="PTHR11607:SF3">
    <property type="entry name" value="LYSOSOMAL ALPHA-MANNOSIDASE"/>
    <property type="match status" value="1"/>
</dbReference>
<evidence type="ECO:0000313" key="11">
    <source>
        <dbReference type="Proteomes" id="UP000186698"/>
    </source>
</evidence>
<keyword evidence="8 9" id="KW-0326">Glycosidase</keyword>
<reference evidence="12" key="1">
    <citation type="submission" date="2025-08" db="UniProtKB">
        <authorList>
            <consortium name="RefSeq"/>
        </authorList>
    </citation>
    <scope>IDENTIFICATION</scope>
    <source>
        <strain evidence="12">J_2021</strain>
        <tissue evidence="12">Erythrocytes</tissue>
    </source>
</reference>
<sequence length="998" mass="113707">MERRWLSELLVVLLLGAVGNLKEAEGCGEQSCPQAPDGFLNVHLIPHTHNDVGWLKTVDQYYYGARNDIQHAGVQYILDSVVSQLLRDPNKRFIYAESAFFWRWWKQQDEQMKRDVTRLVEEGRLEFINGGWSMNDEAATHYSSIIDQMTLGLQFLKSTFGDCGRPRVAWHIDPFGHSKEQALLFAQMGYDGFFFGRLDYQDKANREKTKQMEMLWRASDDIPPPYADLFTGVLPNGYNPPDGFCWDQLCDDVPLIDDPSIEDYNADVIVKKFLKAATQQAEKYLSDHIVMTMGSDFQYENAILWFKNMDRLIKNVNMQQINGSKVNVFYSTPSCYLQSLHRANVTWPVKTDDFFPYADGPHMFWTGYFTSRPAFKGYERLSNNFLQVCNQMEALSGVEARNGPYGQSNSTVMRRAMGVAQHHDAVTGTAKQPVNNDYTLRLSQGWDSCQVVISNSLSSLTGIKENFAFCNLLNISVCHVTETANNFKVFLYNPLGRSITWNVRLPVNGHAYKVIGPNDETIPSEVVDVSDFTKELRLYQGRAERELIFQGQIPAMGFSSFTVGKLSLPDRFVFKSKKGKKQPDKIQNQYYRVDFDPETGLMSGIHNLEKNISLPLTQSFYWYNASIGNEESSQPSGAYIFRPNNSSPLPVSQHSRSYLVQNSLVQEVYQNFSSWCSQVVRLYKDQRYVELEWTVGPIPIGDGCGKEVISLIDTKLQTGGVFYTDSNGRQIMQRRRDSRETWKLNQTEPVAGNYYPVNSRIYIKDKYTQLSVLTDRSQGGSSIRDGSLELMVHRRLLYDDNRGVGEPLLENGFFGEGIVVRGRHLLLLDHVEEAADAHRTLALQQYMSPQVVLSYGDGIPYSQEGTPLRKFSALRSELPHNAHLLTFAMHSPDKILLRLEHPFQSQESKNSSQPITINLNTLFSSVFLSDFEETTLAANLEKSRLKRLAWRTKTGSALQMDTPRSPVLDPSNVTLSPMEIRTFLATIRYRDKTALHGR</sequence>
<dbReference type="FunFam" id="2.60.40.1180:FF:000018">
    <property type="entry name" value="Alpha-mannosidase"/>
    <property type="match status" value="1"/>
</dbReference>
<dbReference type="Gene3D" id="3.20.110.10">
    <property type="entry name" value="Glycoside hydrolase 38, N terminal domain"/>
    <property type="match status" value="1"/>
</dbReference>
<dbReference type="KEGG" id="xla:108711713"/>
<comment type="catalytic activity">
    <reaction evidence="1">
        <text>Hydrolysis of terminal, non-reducing alpha-D-mannose residues in alpha-D-mannosides.</text>
        <dbReference type="EC" id="3.2.1.24"/>
    </reaction>
</comment>
<evidence type="ECO:0000259" key="10">
    <source>
        <dbReference type="SMART" id="SM00872"/>
    </source>
</evidence>
<dbReference type="Gene3D" id="1.20.1270.50">
    <property type="entry name" value="Glycoside hydrolase family 38, central domain"/>
    <property type="match status" value="2"/>
</dbReference>
<name>A0A8J0USC5_XENLA</name>
<dbReference type="Gene3D" id="2.60.40.1180">
    <property type="entry name" value="Golgi alpha-mannosidase II"/>
    <property type="match status" value="1"/>
</dbReference>
<keyword evidence="4 9" id="KW-0378">Hydrolase</keyword>
<dbReference type="SUPFAM" id="SSF88713">
    <property type="entry name" value="Glycoside hydrolase/deacetylase"/>
    <property type="match status" value="1"/>
</dbReference>
<keyword evidence="5 9" id="KW-0862">Zinc</keyword>
<evidence type="ECO:0000313" key="12">
    <source>
        <dbReference type="RefSeq" id="XP_018109186.1"/>
    </source>
</evidence>
<dbReference type="SMART" id="SM00872">
    <property type="entry name" value="Alpha-mann_mid"/>
    <property type="match status" value="1"/>
</dbReference>
<evidence type="ECO:0000256" key="9">
    <source>
        <dbReference type="RuleBase" id="RU361199"/>
    </source>
</evidence>
<dbReference type="GO" id="GO:0030246">
    <property type="term" value="F:carbohydrate binding"/>
    <property type="evidence" value="ECO:0007669"/>
    <property type="project" value="InterPro"/>
</dbReference>
<proteinExistence type="inferred from homology"/>
<comment type="similarity">
    <text evidence="2 9">Belongs to the glycosyl hydrolase 38 family.</text>
</comment>
<evidence type="ECO:0000256" key="1">
    <source>
        <dbReference type="ARBA" id="ARBA00000365"/>
    </source>
</evidence>
<dbReference type="SUPFAM" id="SSF74650">
    <property type="entry name" value="Galactose mutarotase-like"/>
    <property type="match status" value="1"/>
</dbReference>
<comment type="cofactor">
    <cofactor evidence="9">
        <name>Zn(2+)</name>
        <dbReference type="ChEBI" id="CHEBI:29105"/>
    </cofactor>
    <text evidence="9">Binds 1 zinc ion per subunit.</text>
</comment>
<dbReference type="FunFam" id="3.20.110.10:FF:000001">
    <property type="entry name" value="Alpha-mannosidase"/>
    <property type="match status" value="1"/>
</dbReference>
<dbReference type="Pfam" id="PF01074">
    <property type="entry name" value="Glyco_hydro_38N"/>
    <property type="match status" value="1"/>
</dbReference>
<dbReference type="CTD" id="108711713"/>
<dbReference type="Xenbase" id="XB-GENE-6485869">
    <property type="gene designation" value="man2b1.L"/>
</dbReference>
<dbReference type="FunFam" id="1.20.1270.50:FF:000002">
    <property type="entry name" value="Alpha-mannosidase"/>
    <property type="match status" value="1"/>
</dbReference>
<evidence type="ECO:0000256" key="4">
    <source>
        <dbReference type="ARBA" id="ARBA00022801"/>
    </source>
</evidence>
<dbReference type="InterPro" id="IPR011330">
    <property type="entry name" value="Glyco_hydro/deAcase_b/a-brl"/>
</dbReference>
<dbReference type="Proteomes" id="UP000186698">
    <property type="component" value="Chromosome 3L"/>
</dbReference>
<evidence type="ECO:0000313" key="13">
    <source>
        <dbReference type="Xenbase" id="XB-GENE-6485869"/>
    </source>
</evidence>
<dbReference type="InterPro" id="IPR000602">
    <property type="entry name" value="Glyco_hydro_38_N"/>
</dbReference>
<evidence type="ECO:0000256" key="2">
    <source>
        <dbReference type="ARBA" id="ARBA00009792"/>
    </source>
</evidence>
<dbReference type="AGR" id="Xenbase:XB-GENE-6485869"/>
<evidence type="ECO:0000256" key="5">
    <source>
        <dbReference type="ARBA" id="ARBA00022833"/>
    </source>
</evidence>
<dbReference type="InterPro" id="IPR028995">
    <property type="entry name" value="Glyco_hydro_57/38_cen_sf"/>
</dbReference>
<dbReference type="InterPro" id="IPR050843">
    <property type="entry name" value="Glycosyl_Hydrlase_38"/>
</dbReference>
<organism evidence="11 12">
    <name type="scientific">Xenopus laevis</name>
    <name type="common">African clawed frog</name>
    <dbReference type="NCBI Taxonomy" id="8355"/>
    <lineage>
        <taxon>Eukaryota</taxon>
        <taxon>Metazoa</taxon>
        <taxon>Chordata</taxon>
        <taxon>Craniata</taxon>
        <taxon>Vertebrata</taxon>
        <taxon>Euteleostomi</taxon>
        <taxon>Amphibia</taxon>
        <taxon>Batrachia</taxon>
        <taxon>Anura</taxon>
        <taxon>Pipoidea</taxon>
        <taxon>Pipidae</taxon>
        <taxon>Xenopodinae</taxon>
        <taxon>Xenopus</taxon>
        <taxon>Xenopus</taxon>
    </lineage>
</organism>
<dbReference type="GeneID" id="108711713"/>
<dbReference type="InterPro" id="IPR013780">
    <property type="entry name" value="Glyco_hydro_b"/>
</dbReference>
<dbReference type="Pfam" id="PF09261">
    <property type="entry name" value="Alpha-mann_mid"/>
    <property type="match status" value="1"/>
</dbReference>
<feature type="signal peptide" evidence="9">
    <location>
        <begin position="1"/>
        <end position="24"/>
    </location>
</feature>
<dbReference type="Gene3D" id="2.70.98.30">
    <property type="entry name" value="Golgi alpha-mannosidase II, domain 4"/>
    <property type="match status" value="1"/>
</dbReference>
<evidence type="ECO:0000256" key="8">
    <source>
        <dbReference type="ARBA" id="ARBA00023295"/>
    </source>
</evidence>
<feature type="chain" id="PRO_5035338776" description="Alpha-mannosidase" evidence="9">
    <location>
        <begin position="25"/>
        <end position="998"/>
    </location>
</feature>
<keyword evidence="11" id="KW-1185">Reference proteome</keyword>
<dbReference type="InterPro" id="IPR027291">
    <property type="entry name" value="Glyco_hydro_38_N_sf"/>
</dbReference>
<evidence type="ECO:0000256" key="7">
    <source>
        <dbReference type="ARBA" id="ARBA00023180"/>
    </source>
</evidence>
<dbReference type="GO" id="GO:0046872">
    <property type="term" value="F:metal ion binding"/>
    <property type="evidence" value="ECO:0007669"/>
    <property type="project" value="UniProtKB-KW"/>
</dbReference>
<dbReference type="FunFam" id="1.20.1270.50:FF:000003">
    <property type="entry name" value="Alpha-mannosidase"/>
    <property type="match status" value="1"/>
</dbReference>
<feature type="domain" description="Glycoside hydrolase family 38 central" evidence="10">
    <location>
        <begin position="363"/>
        <end position="442"/>
    </location>
</feature>
<dbReference type="SUPFAM" id="SSF88688">
    <property type="entry name" value="Families 57/38 glycoside transferase middle domain"/>
    <property type="match status" value="1"/>
</dbReference>
<accession>A0A8J0USC5</accession>
<dbReference type="Pfam" id="PF07748">
    <property type="entry name" value="Glyco_hydro_38C"/>
    <property type="match status" value="1"/>
</dbReference>
<dbReference type="Gene3D" id="2.60.40.1360">
    <property type="match status" value="1"/>
</dbReference>
<dbReference type="FunFam" id="2.70.98.30:FF:000003">
    <property type="entry name" value="Alpha-mannosidase"/>
    <property type="match status" value="1"/>
</dbReference>
<dbReference type="Pfam" id="PF17677">
    <property type="entry name" value="Glyco_hydro38C2"/>
    <property type="match status" value="1"/>
</dbReference>
<protein>
    <recommendedName>
        <fullName evidence="9">Alpha-mannosidase</fullName>
        <ecNumber evidence="9">3.2.1.-</ecNumber>
    </recommendedName>
</protein>
<keyword evidence="6" id="KW-1015">Disulfide bond</keyword>
<dbReference type="InterPro" id="IPR041147">
    <property type="entry name" value="GH38_C"/>
</dbReference>
<dbReference type="CDD" id="cd10810">
    <property type="entry name" value="GH38N_AMII_LAM_like"/>
    <property type="match status" value="1"/>
</dbReference>
<dbReference type="EC" id="3.2.1.-" evidence="9"/>
<dbReference type="GO" id="GO:0004559">
    <property type="term" value="F:alpha-mannosidase activity"/>
    <property type="evidence" value="ECO:0000318"/>
    <property type="project" value="GO_Central"/>
</dbReference>
<dbReference type="PANTHER" id="PTHR11607">
    <property type="entry name" value="ALPHA-MANNOSIDASE"/>
    <property type="match status" value="1"/>
</dbReference>
<dbReference type="GO" id="GO:0005764">
    <property type="term" value="C:lysosome"/>
    <property type="evidence" value="ECO:0000318"/>
    <property type="project" value="GO_Central"/>
</dbReference>
<evidence type="ECO:0000256" key="6">
    <source>
        <dbReference type="ARBA" id="ARBA00023157"/>
    </source>
</evidence>
<dbReference type="RefSeq" id="XP_018109186.1">
    <property type="nucleotide sequence ID" value="XM_018253697.2"/>
</dbReference>
<dbReference type="AlphaFoldDB" id="A0A8J0USC5"/>
<dbReference type="InterPro" id="IPR011013">
    <property type="entry name" value="Gal_mutarotase_sf_dom"/>
</dbReference>
<keyword evidence="9" id="KW-0732">Signal</keyword>
<dbReference type="GO" id="GO:0006013">
    <property type="term" value="P:mannose metabolic process"/>
    <property type="evidence" value="ECO:0007669"/>
    <property type="project" value="InterPro"/>
</dbReference>
<keyword evidence="7" id="KW-0325">Glycoprotein</keyword>
<dbReference type="InterPro" id="IPR015341">
    <property type="entry name" value="Glyco_hydro_38_cen"/>
</dbReference>
<dbReference type="InterPro" id="IPR011682">
    <property type="entry name" value="Glyco_hydro_38_C"/>
</dbReference>
<gene>
    <name evidence="12 13" type="primary">man2b1.L</name>
</gene>